<evidence type="ECO:0000256" key="1">
    <source>
        <dbReference type="ARBA" id="ARBA00004141"/>
    </source>
</evidence>
<evidence type="ECO:0000256" key="6">
    <source>
        <dbReference type="SAM" id="Phobius"/>
    </source>
</evidence>
<dbReference type="AlphaFoldDB" id="A0A0B7N9Z5"/>
<feature type="transmembrane region" description="Helical" evidence="6">
    <location>
        <begin position="500"/>
        <end position="522"/>
    </location>
</feature>
<dbReference type="GO" id="GO:0015179">
    <property type="term" value="F:L-amino acid transmembrane transporter activity"/>
    <property type="evidence" value="ECO:0007669"/>
    <property type="project" value="TreeGrafter"/>
</dbReference>
<keyword evidence="8" id="KW-1185">Reference proteome</keyword>
<sequence>MALNNNQDRIYQESALDTTFRIHESDADSLFSTGSHQLVADDDDDDDDDRQDDHQTLLPLTHHANSSSSSIFSFETIPMIPLAQTQARGPELQKKVSFGNGLGLVVGMMIGSGLFSSPGPVLASSGAYGTALVVWLVSGLLALCGALCYAELGTILPMNGGEAVYLGRAFGSLVSFMFEFVTIVIQKPGSLAIICIVFGDYVSRIAYHTYFFNVPHDSDASVELADSVIPTFLPKLLAVICLCVLTLVNALSVRAGIRVQDVLTVVKVLTAIVISIVGVVVLANKDLVVGNSLEGDPFQGFGSISFGQFAVAFYSDMTGLWAYEGWNNLNYVSGEMKDPHRDLPRVIIFGIPLVIFCYLLSNVAYLAALRPQVVMHTNTVAMDFGKKIFGPAGGIVFAVCVALSCFGSANASVFTGARIIYVSAKQGHIPSFFGKLSPLRHTPVLALLLQACLTTVMIMIGSFRMLVNFYSLSAWIFYFLAVLSLLVFRYTEPDLKRPYRVWLSTPVLFCLVALFLCTTPFIEAPIESAIALGIVLLAVPVWLVHVKFRAAIARGWDSITSRFQTRTSRQGYHGMEMVEPAE</sequence>
<dbReference type="Pfam" id="PF13520">
    <property type="entry name" value="AA_permease_2"/>
    <property type="match status" value="1"/>
</dbReference>
<evidence type="ECO:0000256" key="4">
    <source>
        <dbReference type="ARBA" id="ARBA00023136"/>
    </source>
</evidence>
<feature type="transmembrane region" description="Helical" evidence="6">
    <location>
        <begin position="388"/>
        <end position="421"/>
    </location>
</feature>
<evidence type="ECO:0000256" key="5">
    <source>
        <dbReference type="SAM" id="MobiDB-lite"/>
    </source>
</evidence>
<gene>
    <name evidence="7" type="primary">PARPA_08443.1 scaffold 33036</name>
</gene>
<dbReference type="InterPro" id="IPR050598">
    <property type="entry name" value="AminoAcid_Transporter"/>
</dbReference>
<dbReference type="PANTHER" id="PTHR11785">
    <property type="entry name" value="AMINO ACID TRANSPORTER"/>
    <property type="match status" value="1"/>
</dbReference>
<comment type="subcellular location">
    <subcellularLocation>
        <location evidence="1">Membrane</location>
        <topology evidence="1">Multi-pass membrane protein</topology>
    </subcellularLocation>
</comment>
<evidence type="ECO:0000256" key="3">
    <source>
        <dbReference type="ARBA" id="ARBA00022989"/>
    </source>
</evidence>
<feature type="transmembrane region" description="Helical" evidence="6">
    <location>
        <begin position="528"/>
        <end position="546"/>
    </location>
</feature>
<proteinExistence type="predicted"/>
<feature type="transmembrane region" description="Helical" evidence="6">
    <location>
        <begin position="232"/>
        <end position="251"/>
    </location>
</feature>
<keyword evidence="4 6" id="KW-0472">Membrane</keyword>
<dbReference type="EMBL" id="LN731111">
    <property type="protein sequence ID" value="CEP14274.1"/>
    <property type="molecule type" value="Genomic_DNA"/>
</dbReference>
<evidence type="ECO:0000313" key="8">
    <source>
        <dbReference type="Proteomes" id="UP000054107"/>
    </source>
</evidence>
<evidence type="ECO:0008006" key="9">
    <source>
        <dbReference type="Google" id="ProtNLM"/>
    </source>
</evidence>
<name>A0A0B7N9Z5_9FUNG</name>
<feature type="transmembrane region" description="Helical" evidence="6">
    <location>
        <begin position="469"/>
        <end position="488"/>
    </location>
</feature>
<organism evidence="7 8">
    <name type="scientific">Parasitella parasitica</name>
    <dbReference type="NCBI Taxonomy" id="35722"/>
    <lineage>
        <taxon>Eukaryota</taxon>
        <taxon>Fungi</taxon>
        <taxon>Fungi incertae sedis</taxon>
        <taxon>Mucoromycota</taxon>
        <taxon>Mucoromycotina</taxon>
        <taxon>Mucoromycetes</taxon>
        <taxon>Mucorales</taxon>
        <taxon>Mucorineae</taxon>
        <taxon>Mucoraceae</taxon>
        <taxon>Parasitella</taxon>
    </lineage>
</organism>
<dbReference type="InterPro" id="IPR002293">
    <property type="entry name" value="AA/rel_permease1"/>
</dbReference>
<dbReference type="OrthoDB" id="5982228at2759"/>
<dbReference type="STRING" id="35722.A0A0B7N9Z5"/>
<feature type="transmembrane region" description="Helical" evidence="6">
    <location>
        <begin position="98"/>
        <end position="115"/>
    </location>
</feature>
<evidence type="ECO:0000313" key="7">
    <source>
        <dbReference type="EMBL" id="CEP14274.1"/>
    </source>
</evidence>
<feature type="transmembrane region" description="Helical" evidence="6">
    <location>
        <begin position="442"/>
        <end position="463"/>
    </location>
</feature>
<feature type="transmembrane region" description="Helical" evidence="6">
    <location>
        <begin position="263"/>
        <end position="283"/>
    </location>
</feature>
<dbReference type="PANTHER" id="PTHR11785:SF512">
    <property type="entry name" value="SOBREMESA, ISOFORM B"/>
    <property type="match status" value="1"/>
</dbReference>
<dbReference type="Gene3D" id="1.20.1740.10">
    <property type="entry name" value="Amino acid/polyamine transporter I"/>
    <property type="match status" value="1"/>
</dbReference>
<protein>
    <recommendedName>
        <fullName evidence="9">Amino acid permease/ SLC12A domain-containing protein</fullName>
    </recommendedName>
</protein>
<keyword evidence="3 6" id="KW-1133">Transmembrane helix</keyword>
<feature type="transmembrane region" description="Helical" evidence="6">
    <location>
        <begin position="164"/>
        <end position="184"/>
    </location>
</feature>
<feature type="region of interest" description="Disordered" evidence="5">
    <location>
        <begin position="33"/>
        <end position="53"/>
    </location>
</feature>
<feature type="compositionally biased region" description="Acidic residues" evidence="5">
    <location>
        <begin position="40"/>
        <end position="50"/>
    </location>
</feature>
<accession>A0A0B7N9Z5</accession>
<feature type="transmembrane region" description="Helical" evidence="6">
    <location>
        <begin position="343"/>
        <end position="368"/>
    </location>
</feature>
<reference evidence="7 8" key="1">
    <citation type="submission" date="2014-09" db="EMBL/GenBank/DDBJ databases">
        <authorList>
            <person name="Ellenberger Sabrina"/>
        </authorList>
    </citation>
    <scope>NUCLEOTIDE SEQUENCE [LARGE SCALE GENOMIC DNA]</scope>
    <source>
        <strain evidence="7 8">CBS 412.66</strain>
    </source>
</reference>
<keyword evidence="2 6" id="KW-0812">Transmembrane</keyword>
<dbReference type="Proteomes" id="UP000054107">
    <property type="component" value="Unassembled WGS sequence"/>
</dbReference>
<evidence type="ECO:0000256" key="2">
    <source>
        <dbReference type="ARBA" id="ARBA00022692"/>
    </source>
</evidence>
<dbReference type="GO" id="GO:0016020">
    <property type="term" value="C:membrane"/>
    <property type="evidence" value="ECO:0007669"/>
    <property type="project" value="UniProtKB-SubCell"/>
</dbReference>
<feature type="transmembrane region" description="Helical" evidence="6">
    <location>
        <begin position="127"/>
        <end position="152"/>
    </location>
</feature>
<feature type="transmembrane region" description="Helical" evidence="6">
    <location>
        <begin position="303"/>
        <end position="323"/>
    </location>
</feature>